<evidence type="ECO:0000313" key="5">
    <source>
        <dbReference type="Proteomes" id="UP000663347"/>
    </source>
</evidence>
<protein>
    <submittedName>
        <fullName evidence="4">50S ribosomal protein L31</fullName>
    </submittedName>
</protein>
<keyword evidence="2 4" id="KW-0689">Ribosomal protein</keyword>
<dbReference type="Gene3D" id="4.10.830.30">
    <property type="entry name" value="Ribosomal protein L31"/>
    <property type="match status" value="1"/>
</dbReference>
<comment type="subunit">
    <text evidence="1">Part of the 50S ribosomal subunit.</text>
</comment>
<evidence type="ECO:0000256" key="3">
    <source>
        <dbReference type="ARBA" id="ARBA00023274"/>
    </source>
</evidence>
<gene>
    <name evidence="4" type="ORF">JSR06_00510</name>
</gene>
<dbReference type="AlphaFoldDB" id="A0A974X7D1"/>
<evidence type="ECO:0000256" key="1">
    <source>
        <dbReference type="ARBA" id="ARBA00011838"/>
    </source>
</evidence>
<sequence>MRFYKTTFVDKITKKKFIILTGSSILSNKTFNLEVTSDSHPYFKSKLKKKYYDSNVSKFVKKISISNSR</sequence>
<dbReference type="InterPro" id="IPR034704">
    <property type="entry name" value="Ribosomal_bL28/bL31-like_sf"/>
</dbReference>
<accession>A0A974X7D1</accession>
<proteinExistence type="predicted"/>
<dbReference type="Proteomes" id="UP000663347">
    <property type="component" value="Chromosome"/>
</dbReference>
<reference evidence="4" key="2">
    <citation type="submission" date="2021-03" db="EMBL/GenBank/DDBJ databases">
        <title>Alternative transmission patterns in independently acquired nutritional co-symbionts of Dictyopharidae planthoppers.</title>
        <authorList>
            <person name="Michalik A."/>
            <person name="Lukasik P."/>
        </authorList>
    </citation>
    <scope>NUCLEOTIDE SEQUENCE</scope>
    <source>
        <strain evidence="4">RANSCY</strain>
    </source>
</reference>
<dbReference type="GO" id="GO:1990904">
    <property type="term" value="C:ribonucleoprotein complex"/>
    <property type="evidence" value="ECO:0007669"/>
    <property type="project" value="UniProtKB-KW"/>
</dbReference>
<dbReference type="GO" id="GO:0005840">
    <property type="term" value="C:ribosome"/>
    <property type="evidence" value="ECO:0007669"/>
    <property type="project" value="UniProtKB-KW"/>
</dbReference>
<reference evidence="4" key="1">
    <citation type="submission" date="2021-02" db="EMBL/GenBank/DDBJ databases">
        <authorList>
            <person name="Franco D."/>
        </authorList>
    </citation>
    <scope>NUCLEOTIDE SEQUENCE</scope>
    <source>
        <strain evidence="4">RANSCY</strain>
    </source>
</reference>
<keyword evidence="3" id="KW-0687">Ribonucleoprotein</keyword>
<dbReference type="Pfam" id="PF01197">
    <property type="entry name" value="Ribosomal_L31"/>
    <property type="match status" value="1"/>
</dbReference>
<dbReference type="SUPFAM" id="SSF143800">
    <property type="entry name" value="L28p-like"/>
    <property type="match status" value="1"/>
</dbReference>
<dbReference type="InterPro" id="IPR042105">
    <property type="entry name" value="Ribosomal_bL31_sf"/>
</dbReference>
<evidence type="ECO:0000313" key="4">
    <source>
        <dbReference type="EMBL" id="QSW37930.1"/>
    </source>
</evidence>
<dbReference type="EMBL" id="CP071412">
    <property type="protein sequence ID" value="QSW37930.1"/>
    <property type="molecule type" value="Genomic_DNA"/>
</dbReference>
<evidence type="ECO:0000256" key="2">
    <source>
        <dbReference type="ARBA" id="ARBA00022980"/>
    </source>
</evidence>
<organism evidence="4 5">
    <name type="scientific">Candidatus Vidania fulgoroideorum</name>
    <dbReference type="NCBI Taxonomy" id="881286"/>
    <lineage>
        <taxon>Bacteria</taxon>
        <taxon>Pseudomonadati</taxon>
        <taxon>Pseudomonadota</taxon>
        <taxon>Betaproteobacteria</taxon>
        <taxon>Candidatus Vidania</taxon>
    </lineage>
</organism>
<dbReference type="InterPro" id="IPR002150">
    <property type="entry name" value="Ribosomal_bL31"/>
</dbReference>
<name>A0A974X7D1_9PROT</name>